<sequence length="449" mass="51300">MAKRRNWIEIVKKIFGSDDRSKQEKKEKRKRWFFGKLKSRRAITLPAASSRKVRSLKEVEEEQSKRAMAVAVATAAAAEAAVAAAQAAAVVVRLTGTPSAYRKTRDMAAIKIQTAFRAYLARKALRALKALVKLQALVRGRAVRRQTSATLRSLQSLVKIQEQVRARRLRISEDDRGSESNEQAYRKNTSIKVSHGAPLLGFEKSWNGSSLSKEAMNAIISSRQDAATRREKAMEYASAHQPRMFLRRRSVCSTEELESGRRMIHRPSWLEQWVETRPWEKHPQSHPQPQPPAASTSPDWDPRRRRQQQLPARRRSPAHRLTGPELQRSLGELHEHLRMGRSSRRSFTRDDDSISSSPSFPSYMAFTESARARARSLSTPKQRLQREREHEEGEEGEDEKEEEELSRSSRLPSPFRRSATQGKLIANRLQMSPSLRSRPRPPLSQINPI</sequence>
<dbReference type="PROSITE" id="PS50096">
    <property type="entry name" value="IQ"/>
    <property type="match status" value="2"/>
</dbReference>
<dbReference type="SMART" id="SM00015">
    <property type="entry name" value="IQ"/>
    <property type="match status" value="1"/>
</dbReference>
<dbReference type="InterPro" id="IPR000048">
    <property type="entry name" value="IQ_motif_EF-hand-BS"/>
</dbReference>
<evidence type="ECO:0000313" key="7">
    <source>
        <dbReference type="Proteomes" id="UP000663760"/>
    </source>
</evidence>
<feature type="region of interest" description="Disordered" evidence="4">
    <location>
        <begin position="279"/>
        <end position="449"/>
    </location>
</feature>
<dbReference type="AlphaFoldDB" id="A0A7I8KSR5"/>
<dbReference type="EMBL" id="LR746270">
    <property type="protein sequence ID" value="CAA7400064.1"/>
    <property type="molecule type" value="Genomic_DNA"/>
</dbReference>
<gene>
    <name evidence="6" type="ORF">SI8410_07010734</name>
</gene>
<comment type="similarity">
    <text evidence="2">Belongs to the IQD family.</text>
</comment>
<comment type="subunit">
    <text evidence="3">Binds to multiple calmodulin (CaM) in the presence of Ca(2+) and CaM-like proteins.</text>
</comment>
<protein>
    <recommendedName>
        <fullName evidence="5">DUF4005 domain-containing protein</fullName>
    </recommendedName>
</protein>
<evidence type="ECO:0000313" key="6">
    <source>
        <dbReference type="EMBL" id="CAA7400064.1"/>
    </source>
</evidence>
<reference evidence="6" key="1">
    <citation type="submission" date="2020-02" db="EMBL/GenBank/DDBJ databases">
        <authorList>
            <person name="Scholz U."/>
            <person name="Mascher M."/>
            <person name="Fiebig A."/>
        </authorList>
    </citation>
    <scope>NUCLEOTIDE SEQUENCE</scope>
</reference>
<dbReference type="PANTHER" id="PTHR32295">
    <property type="entry name" value="IQ-DOMAIN 5-RELATED"/>
    <property type="match status" value="1"/>
</dbReference>
<evidence type="ECO:0000259" key="5">
    <source>
        <dbReference type="Pfam" id="PF13178"/>
    </source>
</evidence>
<evidence type="ECO:0000256" key="1">
    <source>
        <dbReference type="ARBA" id="ARBA00022860"/>
    </source>
</evidence>
<accession>A0A7I8KSR5</accession>
<evidence type="ECO:0000256" key="2">
    <source>
        <dbReference type="ARBA" id="ARBA00024341"/>
    </source>
</evidence>
<feature type="domain" description="DUF4005" evidence="5">
    <location>
        <begin position="349"/>
        <end position="436"/>
    </location>
</feature>
<feature type="compositionally biased region" description="Acidic residues" evidence="4">
    <location>
        <begin position="392"/>
        <end position="404"/>
    </location>
</feature>
<dbReference type="InterPro" id="IPR025064">
    <property type="entry name" value="DUF4005"/>
</dbReference>
<dbReference type="OrthoDB" id="696085at2759"/>
<dbReference type="GO" id="GO:0005516">
    <property type="term" value="F:calmodulin binding"/>
    <property type="evidence" value="ECO:0007669"/>
    <property type="project" value="UniProtKB-KW"/>
</dbReference>
<evidence type="ECO:0000256" key="4">
    <source>
        <dbReference type="SAM" id="MobiDB-lite"/>
    </source>
</evidence>
<feature type="compositionally biased region" description="Basic residues" evidence="4">
    <location>
        <begin position="303"/>
        <end position="318"/>
    </location>
</feature>
<proteinExistence type="inferred from homology"/>
<keyword evidence="7" id="KW-1185">Reference proteome</keyword>
<name>A0A7I8KSR5_SPIIN</name>
<dbReference type="Proteomes" id="UP000663760">
    <property type="component" value="Chromosome 7"/>
</dbReference>
<dbReference type="PANTHER" id="PTHR32295:SF41">
    <property type="entry name" value="PROTEIN IQ-DOMAIN 11"/>
    <property type="match status" value="1"/>
</dbReference>
<dbReference type="CDD" id="cd23767">
    <property type="entry name" value="IQCD"/>
    <property type="match status" value="1"/>
</dbReference>
<dbReference type="Pfam" id="PF00612">
    <property type="entry name" value="IQ"/>
    <property type="match status" value="1"/>
</dbReference>
<keyword evidence="1" id="KW-0112">Calmodulin-binding</keyword>
<dbReference type="Gene3D" id="1.20.5.190">
    <property type="match status" value="1"/>
</dbReference>
<feature type="compositionally biased region" description="Low complexity" evidence="4">
    <location>
        <begin position="408"/>
        <end position="418"/>
    </location>
</feature>
<evidence type="ECO:0000256" key="3">
    <source>
        <dbReference type="ARBA" id="ARBA00024378"/>
    </source>
</evidence>
<organism evidence="6 7">
    <name type="scientific">Spirodela intermedia</name>
    <name type="common">Intermediate duckweed</name>
    <dbReference type="NCBI Taxonomy" id="51605"/>
    <lineage>
        <taxon>Eukaryota</taxon>
        <taxon>Viridiplantae</taxon>
        <taxon>Streptophyta</taxon>
        <taxon>Embryophyta</taxon>
        <taxon>Tracheophyta</taxon>
        <taxon>Spermatophyta</taxon>
        <taxon>Magnoliopsida</taxon>
        <taxon>Liliopsida</taxon>
        <taxon>Araceae</taxon>
        <taxon>Lemnoideae</taxon>
        <taxon>Spirodela</taxon>
    </lineage>
</organism>
<dbReference type="Pfam" id="PF13178">
    <property type="entry name" value="DUF4005"/>
    <property type="match status" value="1"/>
</dbReference>